<proteinExistence type="predicted"/>
<protein>
    <recommendedName>
        <fullName evidence="1">Recombinase zinc beta ribbon domain-containing protein</fullName>
    </recommendedName>
</protein>
<gene>
    <name evidence="2" type="ORF">OBE_00990</name>
</gene>
<dbReference type="AlphaFoldDB" id="K1UD28"/>
<organism evidence="2">
    <name type="scientific">human gut metagenome</name>
    <dbReference type="NCBI Taxonomy" id="408170"/>
    <lineage>
        <taxon>unclassified sequences</taxon>
        <taxon>metagenomes</taxon>
        <taxon>organismal metagenomes</taxon>
    </lineage>
</organism>
<sequence>MQDIIKHSAKVNLNNEYDIFSGYLKCKECESNLTIRKSKEYTYYACPSYVRKRGCNNKNTLRKDILEKKVIKEINDRQAIKIDKLNRKYIFDLINMIYLNKGGSIKIEFKRK</sequence>
<feature type="domain" description="Recombinase zinc beta ribbon" evidence="1">
    <location>
        <begin position="19"/>
        <end position="75"/>
    </location>
</feature>
<dbReference type="EMBL" id="AJWZ01000670">
    <property type="protein sequence ID" value="EKC76120.1"/>
    <property type="molecule type" value="Genomic_DNA"/>
</dbReference>
<reference evidence="2" key="1">
    <citation type="journal article" date="2013" name="Environ. Microbiol.">
        <title>Microbiota from the distal guts of lean and obese adolescents exhibit partial functional redundancy besides clear differences in community structure.</title>
        <authorList>
            <person name="Ferrer M."/>
            <person name="Ruiz A."/>
            <person name="Lanza F."/>
            <person name="Haange S.B."/>
            <person name="Oberbach A."/>
            <person name="Till H."/>
            <person name="Bargiela R."/>
            <person name="Campoy C."/>
            <person name="Segura M.T."/>
            <person name="Richter M."/>
            <person name="von Bergen M."/>
            <person name="Seifert J."/>
            <person name="Suarez A."/>
        </authorList>
    </citation>
    <scope>NUCLEOTIDE SEQUENCE</scope>
</reference>
<dbReference type="Pfam" id="PF13408">
    <property type="entry name" value="Zn_ribbon_recom"/>
    <property type="match status" value="1"/>
</dbReference>
<name>K1UD28_9ZZZZ</name>
<accession>K1UD28</accession>
<comment type="caution">
    <text evidence="2">The sequence shown here is derived from an EMBL/GenBank/DDBJ whole genome shotgun (WGS) entry which is preliminary data.</text>
</comment>
<evidence type="ECO:0000313" key="2">
    <source>
        <dbReference type="EMBL" id="EKC76120.1"/>
    </source>
</evidence>
<evidence type="ECO:0000259" key="1">
    <source>
        <dbReference type="Pfam" id="PF13408"/>
    </source>
</evidence>
<dbReference type="InterPro" id="IPR025827">
    <property type="entry name" value="Zn_ribbon_recom_dom"/>
</dbReference>